<keyword evidence="5" id="KW-1185">Reference proteome</keyword>
<feature type="coiled-coil region" evidence="1">
    <location>
        <begin position="688"/>
        <end position="736"/>
    </location>
</feature>
<feature type="coiled-coil region" evidence="1">
    <location>
        <begin position="903"/>
        <end position="930"/>
    </location>
</feature>
<sequence length="1210" mass="127658">MSTPKPIQIAIEAIVKGQRNVDELANDLRALGGVLDDELSEHAKEAAEALDALGAKQRALESFKELGTQTRDLSVEFRKAQDDAKRLGTELKTEAAAAKAFAEAEQQAQTAVADAKRSLDSKRNALRTLRKETDAAGKKTEDYKRAEEGLKAAIAAAKTELTQRKAALKQAGTEAQKAARAEAALQQEYKGAVSNVRNVSAALQQKRAALKDATAQMQRLGVATTDLNIHERNLKNAIAQKREEVQRMAPAYQQAAAAASGAAVQQLAAQRTLKDGLGDIAAQIQRIQSIAMVALGGSWAIGKAKEIADVADEFKNLRARVELATGEGQLFAQSWEQVSRVAQATYSSLSSTATLFARLTDAGKSAGQSAQAAAQQAMALTETINQAVQLSGASAQASDAAITQLIQGLQSGVLRGEEFNSVMEQAPRLAKAMADGLGVTTGELRKLAGEGALTTEVVTKALQGQADVVANEFGKLPATVGRALENLRTQWMLYVGSADAGLLSTENAAKAINYLAENIDTLVNGLQTAGKLWAALKIAQLASDFGAWATKTLAATQAMEANTVATVANTAAQKANAAAVGASAAAMGAQAAAAKTSAFIQAELARNAKNAAIFAGQAAKAQQAAAAAVQSGGKVAADAAGRMGLFGSAVRGVTGLLGGPVGLIATAVLFRSEIESGIRSVVEWGMSFTEAGRQMQKAEAELKRMEATARAQKAAADEAAAAAKRLAQEQEAARNASFGLSKEGQGLIATFQGMVREGKRVDEALAKIGEGFDLSGKAGIQNAAAVLDKLQADGQITAEQFAQAWQGALEKIDLGVFAVNAQTALQGGAREAERLAQVMDAVVHQAVLRTGLDFDVLRGRIGAASRSAINDVDAIAASMERLQAQGVDAARALQVSLSKAINTADSQQAVEALKGKIEELRAKLGDEVADGLLDQAAAKARELKTALEDSTPGIQSVQEAMRQLGVVSDESLLRTAETARKAYEAIRDSGTATPREIALAFEKAADAAEKSADRSMQAWAKAEQQRLRYQQQAAENKPAPDKQPGSDTKPAPGNKPGRTSQSLAVPRGATEEEAERLRKAQRQGKWAYDRELEKVQERIRKDEDEQRRQSARDELERQNQARREQLASADTGPSNRDLLAEMRQQPTGQPQPEQQQGWGAQQVQQIIRHEIALPGGDVLGIHVADSASSDALNALFELLERGAQMAGGRF</sequence>
<evidence type="ECO:0000313" key="5">
    <source>
        <dbReference type="Proteomes" id="UP000053300"/>
    </source>
</evidence>
<organism evidence="4 5">
    <name type="scientific">Comamonas kerstersii</name>
    <dbReference type="NCBI Taxonomy" id="225992"/>
    <lineage>
        <taxon>Bacteria</taxon>
        <taxon>Pseudomonadati</taxon>
        <taxon>Pseudomonadota</taxon>
        <taxon>Betaproteobacteria</taxon>
        <taxon>Burkholderiales</taxon>
        <taxon>Comamonadaceae</taxon>
        <taxon>Comamonas</taxon>
    </lineage>
</organism>
<dbReference type="InterPro" id="IPR013491">
    <property type="entry name" value="Tape_meas_N"/>
</dbReference>
<evidence type="ECO:0000256" key="1">
    <source>
        <dbReference type="SAM" id="Coils"/>
    </source>
</evidence>
<evidence type="ECO:0000313" key="4">
    <source>
        <dbReference type="EMBL" id="KUF37929.1"/>
    </source>
</evidence>
<dbReference type="EMBL" id="LPXH01000041">
    <property type="protein sequence ID" value="KUF37929.1"/>
    <property type="molecule type" value="Genomic_DNA"/>
</dbReference>
<feature type="coiled-coil region" evidence="1">
    <location>
        <begin position="168"/>
        <end position="247"/>
    </location>
</feature>
<dbReference type="Proteomes" id="UP000053300">
    <property type="component" value="Unassembled WGS sequence"/>
</dbReference>
<feature type="domain" description="Tape measure protein N-terminal" evidence="3">
    <location>
        <begin position="305"/>
        <end position="499"/>
    </location>
</feature>
<dbReference type="AlphaFoldDB" id="A0A0W7YS59"/>
<dbReference type="Pfam" id="PF20155">
    <property type="entry name" value="TMP_3"/>
    <property type="match status" value="1"/>
</dbReference>
<proteinExistence type="predicted"/>
<name>A0A0W7YS59_9BURK</name>
<dbReference type="RefSeq" id="WP_058880553.1">
    <property type="nucleotide sequence ID" value="NZ_LPXH01000041.1"/>
</dbReference>
<evidence type="ECO:0000259" key="3">
    <source>
        <dbReference type="Pfam" id="PF20155"/>
    </source>
</evidence>
<feature type="region of interest" description="Disordered" evidence="2">
    <location>
        <begin position="1015"/>
        <end position="1085"/>
    </location>
</feature>
<feature type="compositionally biased region" description="Basic and acidic residues" evidence="2">
    <location>
        <begin position="1100"/>
        <end position="1125"/>
    </location>
</feature>
<gene>
    <name evidence="4" type="ORF">AS359_04240</name>
</gene>
<keyword evidence="1" id="KW-0175">Coiled coil</keyword>
<accession>A0A0W7YS59</accession>
<feature type="compositionally biased region" description="Low complexity" evidence="2">
    <location>
        <begin position="1144"/>
        <end position="1162"/>
    </location>
</feature>
<protein>
    <recommendedName>
        <fullName evidence="3">Tape measure protein N-terminal domain-containing protein</fullName>
    </recommendedName>
</protein>
<dbReference type="STRING" id="225992.B5M06_13535"/>
<evidence type="ECO:0000256" key="2">
    <source>
        <dbReference type="SAM" id="MobiDB-lite"/>
    </source>
</evidence>
<feature type="region of interest" description="Disordered" evidence="2">
    <location>
        <begin position="1100"/>
        <end position="1162"/>
    </location>
</feature>
<reference evidence="4 5" key="1">
    <citation type="submission" date="2015-12" db="EMBL/GenBank/DDBJ databases">
        <title>Complete genome sequence of a multi-drug resistant strain Acidovorax sp. 12322-1.</title>
        <authorList>
            <person name="Ming D."/>
            <person name="Wang M."/>
            <person name="Hu S."/>
            <person name="Zhou Y."/>
            <person name="Jiang T."/>
        </authorList>
    </citation>
    <scope>NUCLEOTIDE SEQUENCE [LARGE SCALE GENOMIC DNA]</scope>
    <source>
        <strain evidence="4 5">12322-1</strain>
    </source>
</reference>
<comment type="caution">
    <text evidence="4">The sequence shown here is derived from an EMBL/GenBank/DDBJ whole genome shotgun (WGS) entry which is preliminary data.</text>
</comment>
<dbReference type="NCBIfam" id="TIGR02675">
    <property type="entry name" value="tape_meas_nterm"/>
    <property type="match status" value="1"/>
</dbReference>